<sequence length="34" mass="4082">MLLHFLIFKREIFHQNSSLKEVTSFIIQSKLFVS</sequence>
<evidence type="ECO:0000313" key="2">
    <source>
        <dbReference type="Proteomes" id="UP000694005"/>
    </source>
</evidence>
<name>A0A8D9HGE3_BRACM</name>
<dbReference type="Proteomes" id="UP000694005">
    <property type="component" value="Chromosome A08"/>
</dbReference>
<gene>
    <name evidence="1" type="ORF">BRAPAZ1V2_A08P10020.2</name>
</gene>
<evidence type="ECO:0000313" key="1">
    <source>
        <dbReference type="EMBL" id="CAG7897336.1"/>
    </source>
</evidence>
<dbReference type="Gramene" id="A08p10020.2_BraZ1">
    <property type="protein sequence ID" value="A08p10020.2_BraZ1.CDS.1"/>
    <property type="gene ID" value="A08g10020.2_BraZ1"/>
</dbReference>
<proteinExistence type="predicted"/>
<reference evidence="1 2" key="1">
    <citation type="submission" date="2021-07" db="EMBL/GenBank/DDBJ databases">
        <authorList>
            <consortium name="Genoscope - CEA"/>
            <person name="William W."/>
        </authorList>
    </citation>
    <scope>NUCLEOTIDE SEQUENCE [LARGE SCALE GENOMIC DNA]</scope>
</reference>
<organism evidence="1 2">
    <name type="scientific">Brassica campestris</name>
    <name type="common">Field mustard</name>
    <dbReference type="NCBI Taxonomy" id="3711"/>
    <lineage>
        <taxon>Eukaryota</taxon>
        <taxon>Viridiplantae</taxon>
        <taxon>Streptophyta</taxon>
        <taxon>Embryophyta</taxon>
        <taxon>Tracheophyta</taxon>
        <taxon>Spermatophyta</taxon>
        <taxon>Magnoliopsida</taxon>
        <taxon>eudicotyledons</taxon>
        <taxon>Gunneridae</taxon>
        <taxon>Pentapetalae</taxon>
        <taxon>rosids</taxon>
        <taxon>malvids</taxon>
        <taxon>Brassicales</taxon>
        <taxon>Brassicaceae</taxon>
        <taxon>Brassiceae</taxon>
        <taxon>Brassica</taxon>
    </lineage>
</organism>
<dbReference type="EMBL" id="LS974624">
    <property type="protein sequence ID" value="CAG7897336.1"/>
    <property type="molecule type" value="Genomic_DNA"/>
</dbReference>
<accession>A0A8D9HGE3</accession>
<protein>
    <submittedName>
        <fullName evidence="1">Uncharacterized protein</fullName>
    </submittedName>
</protein>
<dbReference type="AlphaFoldDB" id="A0A8D9HGE3"/>